<dbReference type="Proteomes" id="UP001596114">
    <property type="component" value="Unassembled WGS sequence"/>
</dbReference>
<dbReference type="InterPro" id="IPR011810">
    <property type="entry name" value="Cya_phycin_syn"/>
</dbReference>
<evidence type="ECO:0000256" key="11">
    <source>
        <dbReference type="ARBA" id="ARBA00048094"/>
    </source>
</evidence>
<gene>
    <name evidence="15" type="primary">cphA</name>
    <name evidence="15" type="ORF">ACFPPA_15510</name>
</gene>
<dbReference type="Pfam" id="PF08245">
    <property type="entry name" value="Mur_ligase_M"/>
    <property type="match status" value="1"/>
</dbReference>
<comment type="catalytic activity">
    <reaction evidence="12">
        <text>[L-4-(L-arginin-2-N-yl)aspartate](n) + L-aspartate + ATP = [L-4-(L-arginin-2-N-yl)aspartate](n)-L-aspartate + ADP + phosphate + H(+)</text>
        <dbReference type="Rhea" id="RHEA:13277"/>
        <dbReference type="Rhea" id="RHEA-COMP:13728"/>
        <dbReference type="Rhea" id="RHEA-COMP:13733"/>
        <dbReference type="ChEBI" id="CHEBI:15378"/>
        <dbReference type="ChEBI" id="CHEBI:29991"/>
        <dbReference type="ChEBI" id="CHEBI:30616"/>
        <dbReference type="ChEBI" id="CHEBI:43474"/>
        <dbReference type="ChEBI" id="CHEBI:137986"/>
        <dbReference type="ChEBI" id="CHEBI:137990"/>
        <dbReference type="ChEBI" id="CHEBI:456216"/>
        <dbReference type="EC" id="6.3.2.29"/>
    </reaction>
</comment>
<name>A0ABW0QU75_9GAMM</name>
<accession>A0ABW0QU75</accession>
<dbReference type="InterPro" id="IPR044019">
    <property type="entry name" value="Cyanophycin_syn_N"/>
</dbReference>
<dbReference type="NCBIfam" id="TIGR02068">
    <property type="entry name" value="cya_phycin_syn"/>
    <property type="match status" value="1"/>
</dbReference>
<evidence type="ECO:0000256" key="2">
    <source>
        <dbReference type="ARBA" id="ARBA00009060"/>
    </source>
</evidence>
<evidence type="ECO:0000313" key="15">
    <source>
        <dbReference type="EMBL" id="MFC5527147.1"/>
    </source>
</evidence>
<dbReference type="SUPFAM" id="SSF53244">
    <property type="entry name" value="MurD-like peptide ligases, peptide-binding domain"/>
    <property type="match status" value="1"/>
</dbReference>
<evidence type="ECO:0000256" key="10">
    <source>
        <dbReference type="ARBA" id="ARBA00031353"/>
    </source>
</evidence>
<protein>
    <recommendedName>
        <fullName evidence="6">Cyanophycin synthetase</fullName>
        <ecNumber evidence="5">6.3.2.29</ecNumber>
        <ecNumber evidence="4">6.3.2.30</ecNumber>
    </recommendedName>
    <alternativeName>
        <fullName evidence="10">Cyanophycin synthase</fullName>
    </alternativeName>
</protein>
<evidence type="ECO:0000313" key="16">
    <source>
        <dbReference type="Proteomes" id="UP001596114"/>
    </source>
</evidence>
<dbReference type="InterPro" id="IPR036615">
    <property type="entry name" value="Mur_ligase_C_dom_sf"/>
</dbReference>
<dbReference type="EMBL" id="JBHSNF010000003">
    <property type="protein sequence ID" value="MFC5527147.1"/>
    <property type="molecule type" value="Genomic_DNA"/>
</dbReference>
<evidence type="ECO:0000256" key="1">
    <source>
        <dbReference type="ARBA" id="ARBA00003184"/>
    </source>
</evidence>
<dbReference type="Gene3D" id="3.30.1490.20">
    <property type="entry name" value="ATP-grasp fold, A domain"/>
    <property type="match status" value="1"/>
</dbReference>
<evidence type="ECO:0000256" key="6">
    <source>
        <dbReference type="ARBA" id="ARBA00022036"/>
    </source>
</evidence>
<dbReference type="PANTHER" id="PTHR23135">
    <property type="entry name" value="MUR LIGASE FAMILY MEMBER"/>
    <property type="match status" value="1"/>
</dbReference>
<keyword evidence="9 13" id="KW-0067">ATP-binding</keyword>
<comment type="similarity">
    <text evidence="2">In the C-terminal section; belongs to the MurCDEF family.</text>
</comment>
<dbReference type="SUPFAM" id="SSF56059">
    <property type="entry name" value="Glutathione synthetase ATP-binding domain-like"/>
    <property type="match status" value="1"/>
</dbReference>
<dbReference type="Pfam" id="PF18921">
    <property type="entry name" value="Cyanophycin_syn"/>
    <property type="match status" value="1"/>
</dbReference>
<comment type="catalytic activity">
    <reaction evidence="11">
        <text>[L-4-(L-arginin-2-N-yl)aspartate](n)-L-aspartate + L-arginine + ATP = [L-4-(L-arginin-2-N-yl)aspartate](n+1) + ADP + phosphate + H(+)</text>
        <dbReference type="Rhea" id="RHEA:23888"/>
        <dbReference type="Rhea" id="RHEA-COMP:13732"/>
        <dbReference type="Rhea" id="RHEA-COMP:13733"/>
        <dbReference type="ChEBI" id="CHEBI:15378"/>
        <dbReference type="ChEBI" id="CHEBI:30616"/>
        <dbReference type="ChEBI" id="CHEBI:32682"/>
        <dbReference type="ChEBI" id="CHEBI:43474"/>
        <dbReference type="ChEBI" id="CHEBI:137986"/>
        <dbReference type="ChEBI" id="CHEBI:137990"/>
        <dbReference type="ChEBI" id="CHEBI:456216"/>
        <dbReference type="EC" id="6.3.2.30"/>
    </reaction>
</comment>
<dbReference type="NCBIfam" id="NF010623">
    <property type="entry name" value="PRK14016.1"/>
    <property type="match status" value="1"/>
</dbReference>
<keyword evidence="8 13" id="KW-0547">Nucleotide-binding</keyword>
<keyword evidence="7 15" id="KW-0436">Ligase</keyword>
<dbReference type="EC" id="6.3.2.29" evidence="5"/>
<dbReference type="InterPro" id="IPR036565">
    <property type="entry name" value="Mur-like_cat_sf"/>
</dbReference>
<dbReference type="InterPro" id="IPR011761">
    <property type="entry name" value="ATP-grasp"/>
</dbReference>
<dbReference type="InterPro" id="IPR004101">
    <property type="entry name" value="Mur_ligase_C"/>
</dbReference>
<evidence type="ECO:0000256" key="8">
    <source>
        <dbReference type="ARBA" id="ARBA00022741"/>
    </source>
</evidence>
<dbReference type="SUPFAM" id="SSF53623">
    <property type="entry name" value="MurD-like peptide ligases, catalytic domain"/>
    <property type="match status" value="1"/>
</dbReference>
<dbReference type="Pfam" id="PF02875">
    <property type="entry name" value="Mur_ligase_C"/>
    <property type="match status" value="1"/>
</dbReference>
<evidence type="ECO:0000256" key="5">
    <source>
        <dbReference type="ARBA" id="ARBA00013005"/>
    </source>
</evidence>
<dbReference type="RefSeq" id="WP_377321517.1">
    <property type="nucleotide sequence ID" value="NZ_JBHSNF010000003.1"/>
</dbReference>
<evidence type="ECO:0000256" key="7">
    <source>
        <dbReference type="ARBA" id="ARBA00022598"/>
    </source>
</evidence>
<dbReference type="Gene3D" id="3.40.1190.10">
    <property type="entry name" value="Mur-like, catalytic domain"/>
    <property type="match status" value="1"/>
</dbReference>
<evidence type="ECO:0000256" key="4">
    <source>
        <dbReference type="ARBA" id="ARBA00012968"/>
    </source>
</evidence>
<evidence type="ECO:0000256" key="12">
    <source>
        <dbReference type="ARBA" id="ARBA00048425"/>
    </source>
</evidence>
<dbReference type="Gene3D" id="3.30.470.20">
    <property type="entry name" value="ATP-grasp fold, B domain"/>
    <property type="match status" value="1"/>
</dbReference>
<dbReference type="EC" id="6.3.2.30" evidence="4"/>
<evidence type="ECO:0000256" key="3">
    <source>
        <dbReference type="ARBA" id="ARBA00011738"/>
    </source>
</evidence>
<evidence type="ECO:0000259" key="14">
    <source>
        <dbReference type="PROSITE" id="PS50975"/>
    </source>
</evidence>
<evidence type="ECO:0000256" key="13">
    <source>
        <dbReference type="PROSITE-ProRule" id="PRU00409"/>
    </source>
</evidence>
<keyword evidence="16" id="KW-1185">Reference proteome</keyword>
<evidence type="ECO:0000256" key="9">
    <source>
        <dbReference type="ARBA" id="ARBA00022840"/>
    </source>
</evidence>
<dbReference type="InterPro" id="IPR013815">
    <property type="entry name" value="ATP_grasp_subdomain_1"/>
</dbReference>
<dbReference type="Gene3D" id="3.90.190.20">
    <property type="entry name" value="Mur ligase, C-terminal domain"/>
    <property type="match status" value="1"/>
</dbReference>
<comment type="caution">
    <text evidence="15">The sequence shown here is derived from an EMBL/GenBank/DDBJ whole genome shotgun (WGS) entry which is preliminary data.</text>
</comment>
<reference evidence="16" key="1">
    <citation type="journal article" date="2019" name="Int. J. Syst. Evol. Microbiol.">
        <title>The Global Catalogue of Microorganisms (GCM) 10K type strain sequencing project: providing services to taxonomists for standard genome sequencing and annotation.</title>
        <authorList>
            <consortium name="The Broad Institute Genomics Platform"/>
            <consortium name="The Broad Institute Genome Sequencing Center for Infectious Disease"/>
            <person name="Wu L."/>
            <person name="Ma J."/>
        </authorList>
    </citation>
    <scope>NUCLEOTIDE SEQUENCE [LARGE SCALE GENOMIC DNA]</scope>
    <source>
        <strain evidence="16">CGMCC 1.16619</strain>
    </source>
</reference>
<dbReference type="PANTHER" id="PTHR23135:SF18">
    <property type="entry name" value="CYANOPHYCIN SYNTHETASE"/>
    <property type="match status" value="1"/>
</dbReference>
<comment type="subunit">
    <text evidence="3">Homodimer.</text>
</comment>
<dbReference type="GO" id="GO:0071161">
    <property type="term" value="F:cyanophycin synthetase activity (L-arginine-adding)"/>
    <property type="evidence" value="ECO:0007669"/>
    <property type="project" value="UniProtKB-EC"/>
</dbReference>
<dbReference type="PROSITE" id="PS50975">
    <property type="entry name" value="ATP_GRASP"/>
    <property type="match status" value="1"/>
</dbReference>
<proteinExistence type="inferred from homology"/>
<feature type="domain" description="ATP-grasp" evidence="14">
    <location>
        <begin position="231"/>
        <end position="484"/>
    </location>
</feature>
<dbReference type="GO" id="GO:0071160">
    <property type="term" value="F:cyanophycin synthetase activity (L-aspartate-adding)"/>
    <property type="evidence" value="ECO:0007669"/>
    <property type="project" value="UniProtKB-EC"/>
</dbReference>
<comment type="function">
    <text evidence="1">Catalyzes the ATP-dependent polymerization of arginine and aspartate to multi-L-arginyl-poly-L-aspartic acid (cyanophycin; a water-insoluble reserve polymer).</text>
</comment>
<dbReference type="Pfam" id="PF08443">
    <property type="entry name" value="RimK"/>
    <property type="match status" value="1"/>
</dbReference>
<organism evidence="15 16">
    <name type="scientific">Rhodanobacter ginsengisoli</name>
    <dbReference type="NCBI Taxonomy" id="418646"/>
    <lineage>
        <taxon>Bacteria</taxon>
        <taxon>Pseudomonadati</taxon>
        <taxon>Pseudomonadota</taxon>
        <taxon>Gammaproteobacteria</taxon>
        <taxon>Lysobacterales</taxon>
        <taxon>Rhodanobacteraceae</taxon>
        <taxon>Rhodanobacter</taxon>
    </lineage>
</organism>
<dbReference type="InterPro" id="IPR013221">
    <property type="entry name" value="Mur_ligase_cen"/>
</dbReference>
<dbReference type="InterPro" id="IPR013651">
    <property type="entry name" value="ATP-grasp_RimK-type"/>
</dbReference>
<sequence>MRILERSVFVGPSLYAHFPVIRLELDLGELEQWPTGKLGAGFVDGLIAALPGLAEHGCSYREPGGFIRRMREGEGTWLGHVLEHVAIELQNVAGEDVTFGKTRSADKPGVYSVVYEYVQKEEGIAAGELALRLLSSLLPAELQPRGSVPEDWEWSAARDEFIRYAQRRALGPSTASLVRAAEQRGIPWLRLNQQSLVQLGHGKYQQRIQATITGKTPHIAVELASDKEETNKILASLGLPVPKQELVQNEEGALRAARRLGVPVVTKPFNGNHGRGISIHLMSEEEIIAGFNAAREHSRSVIVENFLSGDDHRLLVVNNELVAATRRTPGHVVGDGERTIAQLVEIVNQDPRRGVGHEKVLTRLELDAQAQMMMERVGYHAESIPLPGETVYLRSTANLSTGGTATDVTDIIHPDNRDMAVRAIRAIGLDVGGVDFLTTNIAESYKTIGGGICEVNAAPGFRMHVSPSEGTPRDAAGPVIDMLFPPGTPSHVPIAALTGTNGKTTTARMLAHITKMAGYTPGLTTTDGVYIDGQRTVEGDMTGPVSARMVLADPHIDIAILETARGGLLRAGMGVPSVNVGAVLNVQSDHLGLKGIDTLEQLAEVKRIVVEVATDCAVLNADDPNVLKMSGYTDAKVICYVTMNPSHALVREHVRAGGRACALEAGVNGSMITLYDKGSHIPLLWTHLIPATLEGRALHNVQNAMVAAAMAFSLGIKLDAIRQGLRTFDTTFFQAPGRMNVFSEHPFKVLFDYGHNAHAVAVMADLAGRLDVTGRRIVVLAGPGDRRDEDLVAIAGAAAGRFDHYICRRDDALRGRDGDEVPGILARALRAAGVPDEAISIIPDEQLAVDAALRMGRSGDLLLVFADALVRSWKQIIKFRPDGTPAAQAEGGAVAVHVPVAEPTFDEASFAELGELVRDERGVRFSRESDD</sequence>